<evidence type="ECO:0000313" key="3">
    <source>
        <dbReference type="Proteomes" id="UP000037326"/>
    </source>
</evidence>
<feature type="transmembrane region" description="Helical" evidence="1">
    <location>
        <begin position="72"/>
        <end position="91"/>
    </location>
</feature>
<accession>A0A0K9FE85</accession>
<reference evidence="3" key="1">
    <citation type="submission" date="2015-07" db="EMBL/GenBank/DDBJ databases">
        <authorList>
            <person name="Liu B."/>
            <person name="Wang J."/>
            <person name="Zhu Y."/>
            <person name="Liu G."/>
            <person name="Chen Q."/>
            <person name="Lan J."/>
            <person name="Che J."/>
            <person name="Ge C."/>
            <person name="Shi H."/>
            <person name="Pan Z."/>
            <person name="Liu X."/>
        </authorList>
    </citation>
    <scope>NUCLEOTIDE SEQUENCE [LARGE SCALE GENOMIC DNA]</scope>
    <source>
        <strain evidence="3">DSM 23493</strain>
    </source>
</reference>
<feature type="transmembrane region" description="Helical" evidence="1">
    <location>
        <begin position="41"/>
        <end position="60"/>
    </location>
</feature>
<dbReference type="RefSeq" id="WP_049665915.1">
    <property type="nucleotide sequence ID" value="NZ_JBIVRT010000013.1"/>
</dbReference>
<protein>
    <submittedName>
        <fullName evidence="2">Uncharacterized protein</fullName>
    </submittedName>
</protein>
<keyword evidence="1" id="KW-0472">Membrane</keyword>
<sequence length="94" mass="10735">MNDKKVLVIGNVIFTGFVALFISWFFAEGALGESDTLTPEFFLVIPIWAFGVLLMWRFVSKDKLENASHFKIILSNSLLWLTIPLGLMFAFEFI</sequence>
<evidence type="ECO:0000256" key="1">
    <source>
        <dbReference type="SAM" id="Phobius"/>
    </source>
</evidence>
<dbReference type="AlphaFoldDB" id="A0A0K9FE85"/>
<organism evidence="2 3">
    <name type="scientific">Lysinibacillus xylanilyticus</name>
    <dbReference type="NCBI Taxonomy" id="582475"/>
    <lineage>
        <taxon>Bacteria</taxon>
        <taxon>Bacillati</taxon>
        <taxon>Bacillota</taxon>
        <taxon>Bacilli</taxon>
        <taxon>Bacillales</taxon>
        <taxon>Bacillaceae</taxon>
        <taxon>Lysinibacillus</taxon>
    </lineage>
</organism>
<evidence type="ECO:0000313" key="2">
    <source>
        <dbReference type="EMBL" id="KMY32557.1"/>
    </source>
</evidence>
<dbReference type="PATRIC" id="fig|582475.4.peg.1714"/>
<dbReference type="Proteomes" id="UP000037326">
    <property type="component" value="Unassembled WGS sequence"/>
</dbReference>
<name>A0A0K9FE85_9BACI</name>
<dbReference type="EMBL" id="LFXJ01000005">
    <property type="protein sequence ID" value="KMY32557.1"/>
    <property type="molecule type" value="Genomic_DNA"/>
</dbReference>
<feature type="transmembrane region" description="Helical" evidence="1">
    <location>
        <begin position="7"/>
        <end position="26"/>
    </location>
</feature>
<comment type="caution">
    <text evidence="2">The sequence shown here is derived from an EMBL/GenBank/DDBJ whole genome shotgun (WGS) entry which is preliminary data.</text>
</comment>
<dbReference type="OrthoDB" id="2885922at2"/>
<keyword evidence="1" id="KW-1133">Transmembrane helix</keyword>
<proteinExistence type="predicted"/>
<gene>
    <name evidence="2" type="ORF">ACZ11_10600</name>
</gene>
<dbReference type="GeneID" id="96598690"/>
<keyword evidence="1" id="KW-0812">Transmembrane</keyword>